<dbReference type="SUPFAM" id="SSF50978">
    <property type="entry name" value="WD40 repeat-like"/>
    <property type="match status" value="1"/>
</dbReference>
<dbReference type="InterPro" id="IPR020472">
    <property type="entry name" value="WD40_PAC1"/>
</dbReference>
<dbReference type="PRINTS" id="PR00320">
    <property type="entry name" value="GPROTEINBRPT"/>
</dbReference>
<dbReference type="InterPro" id="IPR001680">
    <property type="entry name" value="WD40_rpt"/>
</dbReference>
<dbReference type="OrthoDB" id="5987618at2759"/>
<name>A0A2B4R691_STYPI</name>
<dbReference type="Pfam" id="PF02992">
    <property type="entry name" value="Transposase_21"/>
    <property type="match status" value="1"/>
</dbReference>
<dbReference type="AlphaFoldDB" id="A0A2B4R691"/>
<keyword evidence="4" id="KW-0648">Protein biosynthesis</keyword>
<feature type="repeat" description="WD" evidence="3">
    <location>
        <begin position="76"/>
        <end position="111"/>
    </location>
</feature>
<dbReference type="EMBL" id="LSMT01001435">
    <property type="protein sequence ID" value="PFX12329.1"/>
    <property type="molecule type" value="Genomic_DNA"/>
</dbReference>
<protein>
    <submittedName>
        <fullName evidence="4">Transcription initiation factor TFIID subunit 5</fullName>
    </submittedName>
</protein>
<dbReference type="STRING" id="50429.A0A2B4R691"/>
<dbReference type="PROSITE" id="PS50294">
    <property type="entry name" value="WD_REPEATS_REGION"/>
    <property type="match status" value="3"/>
</dbReference>
<sequence>RVVFHPNCNYIATGSCDRTVRLWDINTGSSVRFFTGHKGAIYSLAFSPDGRYLASSGVDKRILVWDLAEGTLLTELKGHSDTVYSLMFSRDGNLLASGGVDNCVKLWNARSICNPDDDDDEGTDPKSERFKWENIIIVGVVPSLGREPKDLNEFLEPAVDELKALWKGVKIKSSLSRFALTFRAAVLCVSSDVPATRKICGFKGHSAQLGCSRCLKKFLGGFGEKRDYSGFNRSSWKPRTNEEHRRMAIKMTRCKTKARRNLLGQQSGITHCNILLRFEYFDVIRFCTVDPMHNLFLGTAKRMFQLRTDSKLFTPTQLNEIEEKIKIVEVPSDIGRLPMKITSNCGSYTAEQWKNWTLVYSIICLQGILPEEHFRCWQTFVLACKYFCQSTITKTELDIADALILKFCKSVETLYGKDAITPNMHLHNHLKEVILDHGPVTSFWCFSFERFNGILGSTRTNKGSVERQIMRKFLLTRFLKDMKLPEEFQGNFLKFCSPEENSTDDKDVSPNDWPTAYEFFNIATNAPLRGINWLNKSGINVSSCYKLVSFDADDLKLLTTVYKVMYPERQIETNHLAETICKFGSLKIWSTTYGSKMQPRGIRSAKILASWPEGNGQVLQESFLLSPGIVQYYFTHSIKLGDEYVSHHFACVRWFFAHEESYFANPIKTYKNKFLPGGPASFMPLQWVFSRFASAELEMEGQQTIAVAQITRNVYLQKYQTQALTVISATKSTRALNIQVQI</sequence>
<feature type="repeat" description="WD" evidence="3">
    <location>
        <begin position="34"/>
        <end position="75"/>
    </location>
</feature>
<evidence type="ECO:0000313" key="5">
    <source>
        <dbReference type="Proteomes" id="UP000225706"/>
    </source>
</evidence>
<evidence type="ECO:0000256" key="1">
    <source>
        <dbReference type="ARBA" id="ARBA00022574"/>
    </source>
</evidence>
<reference evidence="5" key="1">
    <citation type="journal article" date="2017" name="bioRxiv">
        <title>Comparative analysis of the genomes of Stylophora pistillata and Acropora digitifera provides evidence for extensive differences between species of corals.</title>
        <authorList>
            <person name="Voolstra C.R."/>
            <person name="Li Y."/>
            <person name="Liew Y.J."/>
            <person name="Baumgarten S."/>
            <person name="Zoccola D."/>
            <person name="Flot J.-F."/>
            <person name="Tambutte S."/>
            <person name="Allemand D."/>
            <person name="Aranda M."/>
        </authorList>
    </citation>
    <scope>NUCLEOTIDE SEQUENCE [LARGE SCALE GENOMIC DNA]</scope>
</reference>
<feature type="repeat" description="WD" evidence="3">
    <location>
        <begin position="1"/>
        <end position="33"/>
    </location>
</feature>
<dbReference type="Proteomes" id="UP000225706">
    <property type="component" value="Unassembled WGS sequence"/>
</dbReference>
<feature type="non-terminal residue" evidence="4">
    <location>
        <position position="1"/>
    </location>
</feature>
<comment type="caution">
    <text evidence="4">The sequence shown here is derived from an EMBL/GenBank/DDBJ whole genome shotgun (WGS) entry which is preliminary data.</text>
</comment>
<dbReference type="PROSITE" id="PS50082">
    <property type="entry name" value="WD_REPEATS_2"/>
    <property type="match status" value="3"/>
</dbReference>
<organism evidence="4 5">
    <name type="scientific">Stylophora pistillata</name>
    <name type="common">Smooth cauliflower coral</name>
    <dbReference type="NCBI Taxonomy" id="50429"/>
    <lineage>
        <taxon>Eukaryota</taxon>
        <taxon>Metazoa</taxon>
        <taxon>Cnidaria</taxon>
        <taxon>Anthozoa</taxon>
        <taxon>Hexacorallia</taxon>
        <taxon>Scleractinia</taxon>
        <taxon>Astrocoeniina</taxon>
        <taxon>Pocilloporidae</taxon>
        <taxon>Stylophora</taxon>
    </lineage>
</organism>
<evidence type="ECO:0000313" key="4">
    <source>
        <dbReference type="EMBL" id="PFX12329.1"/>
    </source>
</evidence>
<evidence type="ECO:0000256" key="2">
    <source>
        <dbReference type="ARBA" id="ARBA00022737"/>
    </source>
</evidence>
<dbReference type="Gene3D" id="2.130.10.10">
    <property type="entry name" value="YVTN repeat-like/Quinoprotein amine dehydrogenase"/>
    <property type="match status" value="1"/>
</dbReference>
<dbReference type="InterPro" id="IPR004242">
    <property type="entry name" value="Transposase_21"/>
</dbReference>
<dbReference type="PANTHER" id="PTHR46579:SF2">
    <property type="entry name" value="C2H2-TYPE DOMAIN-CONTAINING PROTEIN"/>
    <property type="match status" value="1"/>
</dbReference>
<dbReference type="PANTHER" id="PTHR46579">
    <property type="entry name" value="F5/8 TYPE C DOMAIN-CONTAINING PROTEIN-RELATED"/>
    <property type="match status" value="1"/>
</dbReference>
<dbReference type="InterPro" id="IPR015943">
    <property type="entry name" value="WD40/YVTN_repeat-like_dom_sf"/>
</dbReference>
<keyword evidence="2" id="KW-0677">Repeat</keyword>
<keyword evidence="5" id="KW-1185">Reference proteome</keyword>
<evidence type="ECO:0000256" key="3">
    <source>
        <dbReference type="PROSITE-ProRule" id="PRU00221"/>
    </source>
</evidence>
<dbReference type="Pfam" id="PF00400">
    <property type="entry name" value="WD40"/>
    <property type="match status" value="3"/>
</dbReference>
<keyword evidence="4" id="KW-0396">Initiation factor</keyword>
<dbReference type="InterPro" id="IPR036322">
    <property type="entry name" value="WD40_repeat_dom_sf"/>
</dbReference>
<keyword evidence="1 3" id="KW-0853">WD repeat</keyword>
<dbReference type="PROSITE" id="PS00678">
    <property type="entry name" value="WD_REPEATS_1"/>
    <property type="match status" value="3"/>
</dbReference>
<dbReference type="GO" id="GO:0003743">
    <property type="term" value="F:translation initiation factor activity"/>
    <property type="evidence" value="ECO:0007669"/>
    <property type="project" value="UniProtKB-KW"/>
</dbReference>
<accession>A0A2B4R691</accession>
<proteinExistence type="predicted"/>
<dbReference type="InterPro" id="IPR019775">
    <property type="entry name" value="WD40_repeat_CS"/>
</dbReference>
<gene>
    <name evidence="4" type="primary">TAF5</name>
    <name evidence="4" type="ORF">AWC38_SpisGene23735</name>
</gene>
<dbReference type="SMART" id="SM00320">
    <property type="entry name" value="WD40"/>
    <property type="match status" value="3"/>
</dbReference>